<dbReference type="PANTHER" id="PTHR22778:SF51">
    <property type="entry name" value="DIHYDROFOLATE REDUCTASE"/>
    <property type="match status" value="1"/>
</dbReference>
<sequence>MQHQPLTTPPLATHKRRLQFLHHTRRLVTRSNHSDTIINRNPRILCLHGFRTSGQIFKTQINKWPESVLEKVDLFFPNAPFDCNGVSGVEGVFDPPYYEWFQFHKDYKRYENFDECGAILAAALAGLQAKGLALTRVQKIGFLVIISGAKLKNEALAEKAYSPPIWCPSLHFLGDKDFLKPYGIELLKSFENPPRILCLHGFRTSGLILQTQLNKWPESVLEKLDLFFPDAPFPCNGKSEVEGIFDPPYYEWFQFNKGAILSAALAGLQAKVCNN</sequence>
<accession>A0AAD5BK09</accession>
<keyword evidence="3" id="KW-1185">Reference proteome</keyword>
<dbReference type="Pfam" id="PF03959">
    <property type="entry name" value="FSH1"/>
    <property type="match status" value="2"/>
</dbReference>
<organism evidence="2 3">
    <name type="scientific">Ambrosia artemisiifolia</name>
    <name type="common">Common ragweed</name>
    <dbReference type="NCBI Taxonomy" id="4212"/>
    <lineage>
        <taxon>Eukaryota</taxon>
        <taxon>Viridiplantae</taxon>
        <taxon>Streptophyta</taxon>
        <taxon>Embryophyta</taxon>
        <taxon>Tracheophyta</taxon>
        <taxon>Spermatophyta</taxon>
        <taxon>Magnoliopsida</taxon>
        <taxon>eudicotyledons</taxon>
        <taxon>Gunneridae</taxon>
        <taxon>Pentapetalae</taxon>
        <taxon>asterids</taxon>
        <taxon>campanulids</taxon>
        <taxon>Asterales</taxon>
        <taxon>Asteraceae</taxon>
        <taxon>Asteroideae</taxon>
        <taxon>Heliantheae alliance</taxon>
        <taxon>Heliantheae</taxon>
        <taxon>Ambrosia</taxon>
    </lineage>
</organism>
<gene>
    <name evidence="2" type="ORF">M8C21_004385</name>
</gene>
<protein>
    <recommendedName>
        <fullName evidence="1">Serine hydrolase domain-containing protein</fullName>
    </recommendedName>
</protein>
<dbReference type="Gene3D" id="3.40.50.1820">
    <property type="entry name" value="alpha/beta hydrolase"/>
    <property type="match status" value="3"/>
</dbReference>
<comment type="caution">
    <text evidence="2">The sequence shown here is derived from an EMBL/GenBank/DDBJ whole genome shotgun (WGS) entry which is preliminary data.</text>
</comment>
<evidence type="ECO:0000313" key="2">
    <source>
        <dbReference type="EMBL" id="KAI7724637.1"/>
    </source>
</evidence>
<dbReference type="PANTHER" id="PTHR22778">
    <property type="entry name" value="OVARIAN CANCER GENE-2 PROTEIN-RELATED"/>
    <property type="match status" value="1"/>
</dbReference>
<dbReference type="EMBL" id="JAMZMK010012175">
    <property type="protein sequence ID" value="KAI7724637.1"/>
    <property type="molecule type" value="Genomic_DNA"/>
</dbReference>
<dbReference type="Proteomes" id="UP001206925">
    <property type="component" value="Unassembled WGS sequence"/>
</dbReference>
<reference evidence="2" key="1">
    <citation type="submission" date="2022-06" db="EMBL/GenBank/DDBJ databases">
        <title>Uncovering the hologenomic basis of an extraordinary plant invasion.</title>
        <authorList>
            <person name="Bieker V.C."/>
            <person name="Martin M.D."/>
            <person name="Gilbert T."/>
            <person name="Hodgins K."/>
            <person name="Battlay P."/>
            <person name="Petersen B."/>
            <person name="Wilson J."/>
        </authorList>
    </citation>
    <scope>NUCLEOTIDE SEQUENCE</scope>
    <source>
        <strain evidence="2">AA19_3_7</strain>
        <tissue evidence="2">Leaf</tissue>
    </source>
</reference>
<feature type="domain" description="Serine hydrolase" evidence="1">
    <location>
        <begin position="40"/>
        <end position="116"/>
    </location>
</feature>
<dbReference type="AlphaFoldDB" id="A0AAD5BK09"/>
<name>A0AAD5BK09_AMBAR</name>
<dbReference type="InterPro" id="IPR005645">
    <property type="entry name" value="FSH-like_dom"/>
</dbReference>
<evidence type="ECO:0000259" key="1">
    <source>
        <dbReference type="Pfam" id="PF03959"/>
    </source>
</evidence>
<dbReference type="InterPro" id="IPR029058">
    <property type="entry name" value="AB_hydrolase_fold"/>
</dbReference>
<feature type="domain" description="Serine hydrolase" evidence="1">
    <location>
        <begin position="192"/>
        <end position="258"/>
    </location>
</feature>
<dbReference type="SUPFAM" id="SSF53474">
    <property type="entry name" value="alpha/beta-Hydrolases"/>
    <property type="match status" value="1"/>
</dbReference>
<proteinExistence type="predicted"/>
<evidence type="ECO:0000313" key="3">
    <source>
        <dbReference type="Proteomes" id="UP001206925"/>
    </source>
</evidence>